<feature type="compositionally biased region" description="Basic and acidic residues" evidence="5">
    <location>
        <begin position="117"/>
        <end position="132"/>
    </location>
</feature>
<comment type="subcellular location">
    <subcellularLocation>
        <location evidence="1">Membrane</location>
        <topology evidence="1">Multi-pass membrane protein</topology>
    </subcellularLocation>
</comment>
<dbReference type="Pfam" id="PF02535">
    <property type="entry name" value="Zip"/>
    <property type="match status" value="1"/>
</dbReference>
<evidence type="ECO:0000313" key="7">
    <source>
        <dbReference type="EMBL" id="RQG86941.1"/>
    </source>
</evidence>
<evidence type="ECO:0000256" key="1">
    <source>
        <dbReference type="ARBA" id="ARBA00004141"/>
    </source>
</evidence>
<protein>
    <submittedName>
        <fullName evidence="7">ZIP family metal transporter</fullName>
    </submittedName>
</protein>
<dbReference type="InterPro" id="IPR003689">
    <property type="entry name" value="ZIP"/>
</dbReference>
<dbReference type="OrthoDB" id="11839at2157"/>
<evidence type="ECO:0000256" key="5">
    <source>
        <dbReference type="SAM" id="MobiDB-lite"/>
    </source>
</evidence>
<name>A0A3N6LXY5_9EURY</name>
<evidence type="ECO:0000256" key="3">
    <source>
        <dbReference type="ARBA" id="ARBA00022989"/>
    </source>
</evidence>
<comment type="caution">
    <text evidence="7">The sequence shown here is derived from an EMBL/GenBank/DDBJ whole genome shotgun (WGS) entry which is preliminary data.</text>
</comment>
<dbReference type="AlphaFoldDB" id="A0A3N6LXY5"/>
<dbReference type="GO" id="GO:0016020">
    <property type="term" value="C:membrane"/>
    <property type="evidence" value="ECO:0007669"/>
    <property type="project" value="UniProtKB-SubCell"/>
</dbReference>
<organism evidence="7 8">
    <name type="scientific">Natrarchaeobius halalkaliphilus</name>
    <dbReference type="NCBI Taxonomy" id="1679091"/>
    <lineage>
        <taxon>Archaea</taxon>
        <taxon>Methanobacteriati</taxon>
        <taxon>Methanobacteriota</taxon>
        <taxon>Stenosarchaea group</taxon>
        <taxon>Halobacteria</taxon>
        <taxon>Halobacteriales</taxon>
        <taxon>Natrialbaceae</taxon>
        <taxon>Natrarchaeobius</taxon>
    </lineage>
</organism>
<evidence type="ECO:0000256" key="2">
    <source>
        <dbReference type="ARBA" id="ARBA00022692"/>
    </source>
</evidence>
<keyword evidence="2 6" id="KW-0812">Transmembrane</keyword>
<feature type="transmembrane region" description="Helical" evidence="6">
    <location>
        <begin position="39"/>
        <end position="56"/>
    </location>
</feature>
<dbReference type="PANTHER" id="PTHR11040">
    <property type="entry name" value="ZINC/IRON TRANSPORTER"/>
    <property type="match status" value="1"/>
</dbReference>
<accession>A0A3N6LXY5</accession>
<feature type="transmembrane region" description="Helical" evidence="6">
    <location>
        <begin position="214"/>
        <end position="246"/>
    </location>
</feature>
<dbReference type="Proteomes" id="UP000273828">
    <property type="component" value="Unassembled WGS sequence"/>
</dbReference>
<dbReference type="PANTHER" id="PTHR11040:SF70">
    <property type="entry name" value="OS05G0316100 PROTEIN"/>
    <property type="match status" value="1"/>
</dbReference>
<proteinExistence type="predicted"/>
<feature type="transmembrane region" description="Helical" evidence="6">
    <location>
        <begin position="68"/>
        <end position="86"/>
    </location>
</feature>
<keyword evidence="8" id="KW-1185">Reference proteome</keyword>
<dbReference type="RefSeq" id="WP_124179339.1">
    <property type="nucleotide sequence ID" value="NZ_REFY01000006.1"/>
</dbReference>
<evidence type="ECO:0000313" key="8">
    <source>
        <dbReference type="Proteomes" id="UP000273828"/>
    </source>
</evidence>
<keyword evidence="4 6" id="KW-0472">Membrane</keyword>
<reference evidence="7 8" key="1">
    <citation type="submission" date="2018-10" db="EMBL/GenBank/DDBJ databases">
        <title>Natrarchaeobius chitinivorans gen. nov., sp. nov., and Natrarchaeobius haloalkaliphilus sp. nov., alkaliphilic, chitin-utilizing haloarchaea from hypersaline alkaline lakes.</title>
        <authorList>
            <person name="Sorokin D.Y."/>
            <person name="Elcheninov A.G."/>
            <person name="Kostrikina N.A."/>
            <person name="Bale N.J."/>
            <person name="Sinninghe Damste J.S."/>
            <person name="Khijniak T.V."/>
            <person name="Kublanov I.V."/>
            <person name="Toshchakov S.V."/>
        </authorList>
    </citation>
    <scope>NUCLEOTIDE SEQUENCE [LARGE SCALE GENOMIC DNA]</scope>
    <source>
        <strain evidence="7 8">AArcht-Sl</strain>
    </source>
</reference>
<evidence type="ECO:0000256" key="6">
    <source>
        <dbReference type="SAM" id="Phobius"/>
    </source>
</evidence>
<dbReference type="GO" id="GO:0005385">
    <property type="term" value="F:zinc ion transmembrane transporter activity"/>
    <property type="evidence" value="ECO:0007669"/>
    <property type="project" value="TreeGrafter"/>
</dbReference>
<feature type="region of interest" description="Disordered" evidence="5">
    <location>
        <begin position="104"/>
        <end position="132"/>
    </location>
</feature>
<feature type="transmembrane region" description="Helical" evidence="6">
    <location>
        <begin position="258"/>
        <end position="276"/>
    </location>
</feature>
<feature type="transmembrane region" description="Helical" evidence="6">
    <location>
        <begin position="6"/>
        <end position="27"/>
    </location>
</feature>
<sequence length="282" mass="28514">MTSLGEVVVVAAIAGCVTGLGALPVLVTDRVSHRVYDGALGLAAGIMVGAAVFALIVPGLELGSPSEVVAGLLLGGTFLLSVNAILPHMHLRFRRDRIEGTAVVDDPLQDDGGPGTSERERDEPTVDDHSSAEDLRRAALVGSTVTIHNVPEGLAVGIAFASGETALGFAIATAIAVQNVPDGFAMAVPAARAGVSRSKTVLYTTLSGGVPEPIAAAIGFSLVIVVSGLFPIAAGFAAGAMIAVVFRELVPSSHGHGYADTATATFILGFALMLLVDTVLAV</sequence>
<keyword evidence="3 6" id="KW-1133">Transmembrane helix</keyword>
<evidence type="ECO:0000256" key="4">
    <source>
        <dbReference type="ARBA" id="ARBA00023136"/>
    </source>
</evidence>
<dbReference type="EMBL" id="REFY01000006">
    <property type="protein sequence ID" value="RQG86941.1"/>
    <property type="molecule type" value="Genomic_DNA"/>
</dbReference>
<gene>
    <name evidence="7" type="ORF">EA462_14885</name>
</gene>